<organism evidence="2">
    <name type="scientific">Anopheles braziliensis</name>
    <dbReference type="NCBI Taxonomy" id="58242"/>
    <lineage>
        <taxon>Eukaryota</taxon>
        <taxon>Metazoa</taxon>
        <taxon>Ecdysozoa</taxon>
        <taxon>Arthropoda</taxon>
        <taxon>Hexapoda</taxon>
        <taxon>Insecta</taxon>
        <taxon>Pterygota</taxon>
        <taxon>Neoptera</taxon>
        <taxon>Endopterygota</taxon>
        <taxon>Diptera</taxon>
        <taxon>Nematocera</taxon>
        <taxon>Culicoidea</taxon>
        <taxon>Culicidae</taxon>
        <taxon>Anophelinae</taxon>
        <taxon>Anopheles</taxon>
    </lineage>
</organism>
<dbReference type="EMBL" id="GGFM01011221">
    <property type="protein sequence ID" value="MBW31972.1"/>
    <property type="molecule type" value="Transcribed_RNA"/>
</dbReference>
<name>A0A2M3ZU04_9DIPT</name>
<accession>A0A2M3ZU04</accession>
<feature type="transmembrane region" description="Helical" evidence="1">
    <location>
        <begin position="6"/>
        <end position="25"/>
    </location>
</feature>
<keyword evidence="1" id="KW-1133">Transmembrane helix</keyword>
<evidence type="ECO:0000313" key="2">
    <source>
        <dbReference type="EMBL" id="MBW31972.1"/>
    </source>
</evidence>
<evidence type="ECO:0000256" key="1">
    <source>
        <dbReference type="SAM" id="Phobius"/>
    </source>
</evidence>
<dbReference type="AlphaFoldDB" id="A0A2M3ZU04"/>
<keyword evidence="1" id="KW-0472">Membrane</keyword>
<reference evidence="2" key="1">
    <citation type="submission" date="2018-01" db="EMBL/GenBank/DDBJ databases">
        <title>An insight into the sialome of Amazonian anophelines.</title>
        <authorList>
            <person name="Ribeiro J.M."/>
            <person name="Scarpassa V."/>
            <person name="Calvo E."/>
        </authorList>
    </citation>
    <scope>NUCLEOTIDE SEQUENCE</scope>
    <source>
        <tissue evidence="2">Salivary glands</tissue>
    </source>
</reference>
<proteinExistence type="predicted"/>
<keyword evidence="1" id="KW-0812">Transmembrane</keyword>
<sequence>MYHIRFTAYLLGCGTINPMVLTMYVRRLEFCLFRKPNLMVWRTRLHSRILTLTVVIFFVKQENHIYGQNLVPNTMPGISVVVSRVTNGF</sequence>
<protein>
    <submittedName>
        <fullName evidence="2">Putative secreted peptide</fullName>
    </submittedName>
</protein>